<dbReference type="InterPro" id="IPR004045">
    <property type="entry name" value="Glutathione_S-Trfase_N"/>
</dbReference>
<evidence type="ECO:0000256" key="1">
    <source>
        <dbReference type="ARBA" id="ARBA00007409"/>
    </source>
</evidence>
<name>A0A8K0X064_9PEZI</name>
<dbReference type="EMBL" id="JAGPXD010000005">
    <property type="protein sequence ID" value="KAH7354184.1"/>
    <property type="molecule type" value="Genomic_DNA"/>
</dbReference>
<dbReference type="PROSITE" id="PS50405">
    <property type="entry name" value="GST_CTER"/>
    <property type="match status" value="1"/>
</dbReference>
<dbReference type="SFLD" id="SFLDS00019">
    <property type="entry name" value="Glutathione_Transferase_(cytos"/>
    <property type="match status" value="1"/>
</dbReference>
<dbReference type="Proteomes" id="UP000813385">
    <property type="component" value="Unassembled WGS sequence"/>
</dbReference>
<dbReference type="SFLD" id="SFLDG00358">
    <property type="entry name" value="Main_(cytGST)"/>
    <property type="match status" value="1"/>
</dbReference>
<dbReference type="InterPro" id="IPR036249">
    <property type="entry name" value="Thioredoxin-like_sf"/>
</dbReference>
<evidence type="ECO:0000256" key="2">
    <source>
        <dbReference type="SAM" id="Phobius"/>
    </source>
</evidence>
<accession>A0A8K0X064</accession>
<dbReference type="Pfam" id="PF14497">
    <property type="entry name" value="GST_C_3"/>
    <property type="match status" value="1"/>
</dbReference>
<evidence type="ECO:0000259" key="4">
    <source>
        <dbReference type="PROSITE" id="PS50405"/>
    </source>
</evidence>
<dbReference type="AlphaFoldDB" id="A0A8K0X064"/>
<protein>
    <submittedName>
        <fullName evidence="5">Glutathione S-transferase I</fullName>
    </submittedName>
</protein>
<keyword evidence="2" id="KW-0812">Transmembrane</keyword>
<comment type="caution">
    <text evidence="5">The sequence shown here is derived from an EMBL/GenBank/DDBJ whole genome shotgun (WGS) entry which is preliminary data.</text>
</comment>
<dbReference type="InterPro" id="IPR036282">
    <property type="entry name" value="Glutathione-S-Trfase_C_sf"/>
</dbReference>
<dbReference type="CDD" id="cd03046">
    <property type="entry name" value="GST_N_GTT1_like"/>
    <property type="match status" value="1"/>
</dbReference>
<dbReference type="PROSITE" id="PS50404">
    <property type="entry name" value="GST_NTER"/>
    <property type="match status" value="1"/>
</dbReference>
<dbReference type="SUPFAM" id="SSF47616">
    <property type="entry name" value="GST C-terminal domain-like"/>
    <property type="match status" value="1"/>
</dbReference>
<sequence length="267" mass="29892">MADEQPQVKLYWLNQSRAQNIVWLLEELGVKYDVEVFHRNKQTMLAPKELQAVHPLGKSPVVEVTPPGGGAPIRLAESGFIVQYLTDHFPEGARLVPPRWKSGRENTVGGETDAWMRYAYLLHYVEGSFFPVLTMSLVMSVFKSPRVPFFIRPITSMVADQIIAAVVAPNAKRNLGMLETFLETVPGGGSYICGDSLTAVDILLSFALIAAEDRFDNMAKFDKGSAKETYPRVFEYIARLKQEPGYKRSTDKIREIDGDFQATISSK</sequence>
<dbReference type="Pfam" id="PF02798">
    <property type="entry name" value="GST_N"/>
    <property type="match status" value="1"/>
</dbReference>
<reference evidence="5" key="1">
    <citation type="journal article" date="2021" name="Nat. Commun.">
        <title>Genetic determinants of endophytism in the Arabidopsis root mycobiome.</title>
        <authorList>
            <person name="Mesny F."/>
            <person name="Miyauchi S."/>
            <person name="Thiergart T."/>
            <person name="Pickel B."/>
            <person name="Atanasova L."/>
            <person name="Karlsson M."/>
            <person name="Huettel B."/>
            <person name="Barry K.W."/>
            <person name="Haridas S."/>
            <person name="Chen C."/>
            <person name="Bauer D."/>
            <person name="Andreopoulos W."/>
            <person name="Pangilinan J."/>
            <person name="LaButti K."/>
            <person name="Riley R."/>
            <person name="Lipzen A."/>
            <person name="Clum A."/>
            <person name="Drula E."/>
            <person name="Henrissat B."/>
            <person name="Kohler A."/>
            <person name="Grigoriev I.V."/>
            <person name="Martin F.M."/>
            <person name="Hacquard S."/>
        </authorList>
    </citation>
    <scope>NUCLEOTIDE SEQUENCE</scope>
    <source>
        <strain evidence="5">MPI-CAGE-AT-0016</strain>
    </source>
</reference>
<dbReference type="InterPro" id="IPR040079">
    <property type="entry name" value="Glutathione_S-Trfase"/>
</dbReference>
<feature type="transmembrane region" description="Helical" evidence="2">
    <location>
        <begin position="121"/>
        <end position="142"/>
    </location>
</feature>
<keyword evidence="2" id="KW-0472">Membrane</keyword>
<dbReference type="Gene3D" id="3.40.30.10">
    <property type="entry name" value="Glutaredoxin"/>
    <property type="match status" value="1"/>
</dbReference>
<dbReference type="Gene3D" id="1.20.1050.10">
    <property type="match status" value="1"/>
</dbReference>
<keyword evidence="2" id="KW-1133">Transmembrane helix</keyword>
<dbReference type="InterPro" id="IPR010987">
    <property type="entry name" value="Glutathione-S-Trfase_C-like"/>
</dbReference>
<feature type="domain" description="GST C-terminal" evidence="4">
    <location>
        <begin position="111"/>
        <end position="260"/>
    </location>
</feature>
<keyword evidence="6" id="KW-1185">Reference proteome</keyword>
<organism evidence="5 6">
    <name type="scientific">Plectosphaerella cucumerina</name>
    <dbReference type="NCBI Taxonomy" id="40658"/>
    <lineage>
        <taxon>Eukaryota</taxon>
        <taxon>Fungi</taxon>
        <taxon>Dikarya</taxon>
        <taxon>Ascomycota</taxon>
        <taxon>Pezizomycotina</taxon>
        <taxon>Sordariomycetes</taxon>
        <taxon>Hypocreomycetidae</taxon>
        <taxon>Glomerellales</taxon>
        <taxon>Plectosphaerellaceae</taxon>
        <taxon>Plectosphaerella</taxon>
    </lineage>
</organism>
<dbReference type="OrthoDB" id="2098326at2759"/>
<dbReference type="PANTHER" id="PTHR44051:SF9">
    <property type="entry name" value="GLUTATHIONE S-TRANSFERASE 1"/>
    <property type="match status" value="1"/>
</dbReference>
<dbReference type="PANTHER" id="PTHR44051">
    <property type="entry name" value="GLUTATHIONE S-TRANSFERASE-RELATED"/>
    <property type="match status" value="1"/>
</dbReference>
<evidence type="ECO:0000259" key="3">
    <source>
        <dbReference type="PROSITE" id="PS50404"/>
    </source>
</evidence>
<gene>
    <name evidence="5" type="ORF">B0T11DRAFT_288191</name>
</gene>
<feature type="domain" description="GST N-terminal" evidence="3">
    <location>
        <begin position="5"/>
        <end position="93"/>
    </location>
</feature>
<comment type="similarity">
    <text evidence="1">Belongs to the GST superfamily.</text>
</comment>
<dbReference type="SUPFAM" id="SSF52833">
    <property type="entry name" value="Thioredoxin-like"/>
    <property type="match status" value="1"/>
</dbReference>
<dbReference type="InterPro" id="IPR004046">
    <property type="entry name" value="GST_C"/>
</dbReference>
<evidence type="ECO:0000313" key="6">
    <source>
        <dbReference type="Proteomes" id="UP000813385"/>
    </source>
</evidence>
<proteinExistence type="inferred from homology"/>
<evidence type="ECO:0000313" key="5">
    <source>
        <dbReference type="EMBL" id="KAH7354184.1"/>
    </source>
</evidence>